<gene>
    <name evidence="1" type="ORF">CK203_054796</name>
</gene>
<dbReference type="InterPro" id="IPR043502">
    <property type="entry name" value="DNA/RNA_pol_sf"/>
</dbReference>
<protein>
    <recommendedName>
        <fullName evidence="3">Reverse transcriptase RNase H-like domain-containing protein</fullName>
    </recommendedName>
</protein>
<dbReference type="Proteomes" id="UP000288805">
    <property type="component" value="Unassembled WGS sequence"/>
</dbReference>
<name>A0A438GIL7_VITVI</name>
<dbReference type="PANTHER" id="PTHR48475">
    <property type="entry name" value="RIBONUCLEASE H"/>
    <property type="match status" value="1"/>
</dbReference>
<sequence>MKLNLSKCAFDVSAGKFLGFMVSQRGIEVSPDQIKVVMEMPPHRQARRTGRFIARFTDELRPFFLVLRKVGHDRMDGQLSKCFRKIKRYLTQPPVLSALPGEKLYMYLVVSDWAVSAVLFRCPIHKEQNLFIMSAELWMMQKRAHPVVILTDQPLRNILLKPDLSGRMLQWAIELSEYGIEYQPRLSMKVQGFYYNLQWVNNWSKLSRLGFPASNNEAEYEAILFGLDLALTLSVSKL</sequence>
<dbReference type="AlphaFoldDB" id="A0A438GIL7"/>
<accession>A0A438GIL7</accession>
<reference evidence="1 2" key="1">
    <citation type="journal article" date="2018" name="PLoS Genet.">
        <title>Population sequencing reveals clonal diversity and ancestral inbreeding in the grapevine cultivar Chardonnay.</title>
        <authorList>
            <person name="Roach M.J."/>
            <person name="Johnson D.L."/>
            <person name="Bohlmann J."/>
            <person name="van Vuuren H.J."/>
            <person name="Jones S.J."/>
            <person name="Pretorius I.S."/>
            <person name="Schmidt S.A."/>
            <person name="Borneman A.R."/>
        </authorList>
    </citation>
    <scope>NUCLEOTIDE SEQUENCE [LARGE SCALE GENOMIC DNA]</scope>
    <source>
        <strain evidence="2">cv. Chardonnay</strain>
        <tissue evidence="1">Leaf</tissue>
    </source>
</reference>
<proteinExistence type="predicted"/>
<dbReference type="EMBL" id="QGNW01000423">
    <property type="protein sequence ID" value="RVW72068.1"/>
    <property type="molecule type" value="Genomic_DNA"/>
</dbReference>
<dbReference type="PANTHER" id="PTHR48475:SF1">
    <property type="entry name" value="RNASE H TYPE-1 DOMAIN-CONTAINING PROTEIN"/>
    <property type="match status" value="1"/>
</dbReference>
<evidence type="ECO:0008006" key="3">
    <source>
        <dbReference type="Google" id="ProtNLM"/>
    </source>
</evidence>
<dbReference type="SUPFAM" id="SSF56672">
    <property type="entry name" value="DNA/RNA polymerases"/>
    <property type="match status" value="1"/>
</dbReference>
<evidence type="ECO:0000313" key="1">
    <source>
        <dbReference type="EMBL" id="RVW72068.1"/>
    </source>
</evidence>
<comment type="caution">
    <text evidence="1">The sequence shown here is derived from an EMBL/GenBank/DDBJ whole genome shotgun (WGS) entry which is preliminary data.</text>
</comment>
<organism evidence="1 2">
    <name type="scientific">Vitis vinifera</name>
    <name type="common">Grape</name>
    <dbReference type="NCBI Taxonomy" id="29760"/>
    <lineage>
        <taxon>Eukaryota</taxon>
        <taxon>Viridiplantae</taxon>
        <taxon>Streptophyta</taxon>
        <taxon>Embryophyta</taxon>
        <taxon>Tracheophyta</taxon>
        <taxon>Spermatophyta</taxon>
        <taxon>Magnoliopsida</taxon>
        <taxon>eudicotyledons</taxon>
        <taxon>Gunneridae</taxon>
        <taxon>Pentapetalae</taxon>
        <taxon>rosids</taxon>
        <taxon>Vitales</taxon>
        <taxon>Vitaceae</taxon>
        <taxon>Viteae</taxon>
        <taxon>Vitis</taxon>
    </lineage>
</organism>
<evidence type="ECO:0000313" key="2">
    <source>
        <dbReference type="Proteomes" id="UP000288805"/>
    </source>
</evidence>